<dbReference type="Pfam" id="PF00534">
    <property type="entry name" value="Glycos_transf_1"/>
    <property type="match status" value="1"/>
</dbReference>
<dbReference type="InterPro" id="IPR001296">
    <property type="entry name" value="Glyco_trans_1"/>
</dbReference>
<dbReference type="GO" id="GO:0016757">
    <property type="term" value="F:glycosyltransferase activity"/>
    <property type="evidence" value="ECO:0007669"/>
    <property type="project" value="UniProtKB-KW"/>
</dbReference>
<dbReference type="Pfam" id="PF13439">
    <property type="entry name" value="Glyco_transf_4"/>
    <property type="match status" value="1"/>
</dbReference>
<feature type="domain" description="Glycosyltransferase subfamily 4-like N-terminal" evidence="2">
    <location>
        <begin position="13"/>
        <end position="168"/>
    </location>
</feature>
<gene>
    <name evidence="3" type="ORF">NQ491_10975</name>
</gene>
<keyword evidence="3" id="KW-0328">Glycosyltransferase</keyword>
<dbReference type="Gene3D" id="3.40.50.2000">
    <property type="entry name" value="Glycogen Phosphorylase B"/>
    <property type="match status" value="2"/>
</dbReference>
<dbReference type="PANTHER" id="PTHR12526:SF630">
    <property type="entry name" value="GLYCOSYLTRANSFERASE"/>
    <property type="match status" value="1"/>
</dbReference>
<evidence type="ECO:0000259" key="1">
    <source>
        <dbReference type="Pfam" id="PF00534"/>
    </source>
</evidence>
<feature type="domain" description="Glycosyl transferase family 1" evidence="1">
    <location>
        <begin position="179"/>
        <end position="335"/>
    </location>
</feature>
<dbReference type="EC" id="2.4.-.-" evidence="3"/>
<organism evidence="3 4">
    <name type="scientific">Alistipes ihumii AP11</name>
    <dbReference type="NCBI Taxonomy" id="1211813"/>
    <lineage>
        <taxon>Bacteria</taxon>
        <taxon>Pseudomonadati</taxon>
        <taxon>Bacteroidota</taxon>
        <taxon>Bacteroidia</taxon>
        <taxon>Bacteroidales</taxon>
        <taxon>Rikenellaceae</taxon>
        <taxon>Alistipes</taxon>
    </lineage>
</organism>
<keyword evidence="3" id="KW-0808">Transferase</keyword>
<keyword evidence="4" id="KW-1185">Reference proteome</keyword>
<dbReference type="PANTHER" id="PTHR12526">
    <property type="entry name" value="GLYCOSYLTRANSFERASE"/>
    <property type="match status" value="1"/>
</dbReference>
<reference evidence="3" key="1">
    <citation type="journal article" date="2022" name="Cell">
        <title>Design, construction, and in vivo augmentation of a complex gut microbiome.</title>
        <authorList>
            <person name="Cheng A.G."/>
            <person name="Ho P.Y."/>
            <person name="Aranda-Diaz A."/>
            <person name="Jain S."/>
            <person name="Yu F.B."/>
            <person name="Meng X."/>
            <person name="Wang M."/>
            <person name="Iakiviak M."/>
            <person name="Nagashima K."/>
            <person name="Zhao A."/>
            <person name="Murugkar P."/>
            <person name="Patil A."/>
            <person name="Atabakhsh K."/>
            <person name="Weakley A."/>
            <person name="Yan J."/>
            <person name="Brumbaugh A.R."/>
            <person name="Higginbottom S."/>
            <person name="Dimas A."/>
            <person name="Shiver A.L."/>
            <person name="Deutschbauer A."/>
            <person name="Neff N."/>
            <person name="Sonnenburg J.L."/>
            <person name="Huang K.C."/>
            <person name="Fischbach M.A."/>
        </authorList>
    </citation>
    <scope>NUCLEOTIDE SEQUENCE</scope>
    <source>
        <strain evidence="3">AP11</strain>
    </source>
</reference>
<dbReference type="SUPFAM" id="SSF53756">
    <property type="entry name" value="UDP-Glycosyltransferase/glycogen phosphorylase"/>
    <property type="match status" value="1"/>
</dbReference>
<dbReference type="GeneID" id="82892263"/>
<dbReference type="Proteomes" id="UP001059295">
    <property type="component" value="Chromosome"/>
</dbReference>
<protein>
    <submittedName>
        <fullName evidence="3">Glycosyltransferase</fullName>
        <ecNumber evidence="3">2.4.-.-</ecNumber>
    </submittedName>
</protein>
<dbReference type="InterPro" id="IPR028098">
    <property type="entry name" value="Glyco_trans_4-like_N"/>
</dbReference>
<sequence>MKIAYFITGLGLGGAEIITIDLAQKAVRAGHEVIVVYLTDIDTLAPKILSEIPVFPLHLRKKPLQFIRAVEKAKSIIKRFRPDIVHSNMVHSNIFTRMLRCRIKFPVLICSEHNKNIGSSGRMLAYRLTDHLSDLNTNVSQEAVDMFIKRKAFRKQDNLAVYNGIDLSKFVPDRSLGEDLRKELGVGPDDFVFFNAGRLTAAKDQDNLLRAFSRLPHGQLWIAGEGELRDELSSTVAALGIRERVKLLGARSDMARCYNAADCFVLSSAWEGFGIVLAEAMACGLPVITTDAGGCAEVVQNDFFVVPIRNSDLLSDKMSYICNLPKSERQRISDKNRILAHKFDLERVWEQWEHIYRSSLGS</sequence>
<evidence type="ECO:0000259" key="2">
    <source>
        <dbReference type="Pfam" id="PF13439"/>
    </source>
</evidence>
<evidence type="ECO:0000313" key="4">
    <source>
        <dbReference type="Proteomes" id="UP001059295"/>
    </source>
</evidence>
<proteinExistence type="predicted"/>
<name>A0ABY5UYX3_9BACT</name>
<evidence type="ECO:0000313" key="3">
    <source>
        <dbReference type="EMBL" id="UWN57148.1"/>
    </source>
</evidence>
<dbReference type="EMBL" id="CP102294">
    <property type="protein sequence ID" value="UWN57148.1"/>
    <property type="molecule type" value="Genomic_DNA"/>
</dbReference>
<accession>A0ABY5UYX3</accession>
<dbReference type="RefSeq" id="WP_019245489.1">
    <property type="nucleotide sequence ID" value="NZ_CAPH01000009.1"/>
</dbReference>